<proteinExistence type="inferred from homology"/>
<dbReference type="Proteomes" id="UP000294616">
    <property type="component" value="Unassembled WGS sequence"/>
</dbReference>
<keyword evidence="4" id="KW-1185">Reference proteome</keyword>
<evidence type="ECO:0000256" key="1">
    <source>
        <dbReference type="ARBA" id="ARBA00006484"/>
    </source>
</evidence>
<organism evidence="3 4">
    <name type="scientific">Albibacterium bauzanense</name>
    <dbReference type="NCBI Taxonomy" id="653929"/>
    <lineage>
        <taxon>Bacteria</taxon>
        <taxon>Pseudomonadati</taxon>
        <taxon>Bacteroidota</taxon>
        <taxon>Sphingobacteriia</taxon>
        <taxon>Sphingobacteriales</taxon>
        <taxon>Sphingobacteriaceae</taxon>
        <taxon>Albibacterium</taxon>
    </lineage>
</organism>
<dbReference type="RefSeq" id="WP_132224149.1">
    <property type="nucleotide sequence ID" value="NZ_SMGO01000002.1"/>
</dbReference>
<dbReference type="NCBIfam" id="NF006132">
    <property type="entry name" value="PRK08277.1"/>
    <property type="match status" value="1"/>
</dbReference>
<comment type="similarity">
    <text evidence="1">Belongs to the short-chain dehydrogenases/reductases (SDR) family.</text>
</comment>
<comment type="caution">
    <text evidence="3">The sequence shown here is derived from an EMBL/GenBank/DDBJ whole genome shotgun (WGS) entry which is preliminary data.</text>
</comment>
<evidence type="ECO:0000256" key="2">
    <source>
        <dbReference type="ARBA" id="ARBA00023002"/>
    </source>
</evidence>
<evidence type="ECO:0000313" key="4">
    <source>
        <dbReference type="Proteomes" id="UP000294616"/>
    </source>
</evidence>
<dbReference type="InterPro" id="IPR036291">
    <property type="entry name" value="NAD(P)-bd_dom_sf"/>
</dbReference>
<dbReference type="SUPFAM" id="SSF51735">
    <property type="entry name" value="NAD(P)-binding Rossmann-fold domains"/>
    <property type="match status" value="1"/>
</dbReference>
<dbReference type="Pfam" id="PF13561">
    <property type="entry name" value="adh_short_C2"/>
    <property type="match status" value="1"/>
</dbReference>
<evidence type="ECO:0000313" key="3">
    <source>
        <dbReference type="EMBL" id="TCK83291.1"/>
    </source>
</evidence>
<dbReference type="PRINTS" id="PR00080">
    <property type="entry name" value="SDRFAMILY"/>
</dbReference>
<protein>
    <submittedName>
        <fullName evidence="3">NAD(P)-dependent dehydrogenase (Short-subunit alcohol dehydrogenase family)</fullName>
    </submittedName>
</protein>
<accession>A0A4V6NF35</accession>
<dbReference type="InterPro" id="IPR002347">
    <property type="entry name" value="SDR_fam"/>
</dbReference>
<dbReference type="AlphaFoldDB" id="A0A4V6NF35"/>
<dbReference type="PANTHER" id="PTHR42760:SF115">
    <property type="entry name" value="3-OXOACYL-[ACYL-CARRIER-PROTEIN] REDUCTASE FABG"/>
    <property type="match status" value="1"/>
</dbReference>
<gene>
    <name evidence="3" type="ORF">C8N28_1882</name>
</gene>
<reference evidence="3 4" key="1">
    <citation type="submission" date="2019-03" db="EMBL/GenBank/DDBJ databases">
        <title>Genomic Encyclopedia of Archaeal and Bacterial Type Strains, Phase II (KMG-II): from individual species to whole genera.</title>
        <authorList>
            <person name="Goeker M."/>
        </authorList>
    </citation>
    <scope>NUCLEOTIDE SEQUENCE [LARGE SCALE GENOMIC DNA]</scope>
    <source>
        <strain evidence="3 4">DSM 22554</strain>
    </source>
</reference>
<dbReference type="GO" id="GO:0016616">
    <property type="term" value="F:oxidoreductase activity, acting on the CH-OH group of donors, NAD or NADP as acceptor"/>
    <property type="evidence" value="ECO:0007669"/>
    <property type="project" value="TreeGrafter"/>
</dbReference>
<name>A0A4V6NF35_9SPHI</name>
<dbReference type="PANTHER" id="PTHR42760">
    <property type="entry name" value="SHORT-CHAIN DEHYDROGENASES/REDUCTASES FAMILY MEMBER"/>
    <property type="match status" value="1"/>
</dbReference>
<keyword evidence="2" id="KW-0560">Oxidoreductase</keyword>
<sequence length="270" mass="28880">MEFGSLKDKVVVVTGGTGVLGESFVNSIHSRGGTVAVLGRNREVAEKRASVIEADGGKALAVVADVMDINSLSEAKDQILNKFGKIDALVNAAGGNMPGAVIEPKTDLFNIDLESMSKVMNLNLFGTINATQVFGEEIAKSGNGTIVNISSMTSQRVITKVMGYSIAKAAIDLYTKWFAVELANRYGDKVRMNAIAPGFFITEQNRTLLTNEDKSYTDRGNLVIKQTPFKRFGVPSELEGALIWLLSDDSKFVTGTIINVDGGFAVFGGV</sequence>
<dbReference type="PRINTS" id="PR00081">
    <property type="entry name" value="GDHRDH"/>
</dbReference>
<dbReference type="PROSITE" id="PS00061">
    <property type="entry name" value="ADH_SHORT"/>
    <property type="match status" value="1"/>
</dbReference>
<dbReference type="OrthoDB" id="9803333at2"/>
<dbReference type="EMBL" id="SMGO01000002">
    <property type="protein sequence ID" value="TCK83291.1"/>
    <property type="molecule type" value="Genomic_DNA"/>
</dbReference>
<dbReference type="InterPro" id="IPR020904">
    <property type="entry name" value="Sc_DH/Rdtase_CS"/>
</dbReference>
<dbReference type="Gene3D" id="3.40.50.720">
    <property type="entry name" value="NAD(P)-binding Rossmann-like Domain"/>
    <property type="match status" value="1"/>
</dbReference>